<gene>
    <name evidence="6" type="ORF">SAMN04490355_1001197</name>
</gene>
<organism evidence="6 7">
    <name type="scientific">Pelosinus propionicus DSM 13327</name>
    <dbReference type="NCBI Taxonomy" id="1123291"/>
    <lineage>
        <taxon>Bacteria</taxon>
        <taxon>Bacillati</taxon>
        <taxon>Bacillota</taxon>
        <taxon>Negativicutes</taxon>
        <taxon>Selenomonadales</taxon>
        <taxon>Sporomusaceae</taxon>
        <taxon>Pelosinus</taxon>
    </lineage>
</organism>
<evidence type="ECO:0000259" key="5">
    <source>
        <dbReference type="Pfam" id="PF04073"/>
    </source>
</evidence>
<evidence type="ECO:0000256" key="2">
    <source>
        <dbReference type="ARBA" id="ARBA00022917"/>
    </source>
</evidence>
<protein>
    <recommendedName>
        <fullName evidence="4">Cys-tRNA(Pro)/Cys-tRNA(Cys) deacylase</fullName>
        <ecNumber evidence="4">4.2.-.-</ecNumber>
    </recommendedName>
</protein>
<keyword evidence="2 4" id="KW-0648">Protein biosynthesis</keyword>
<dbReference type="GO" id="GO:0016829">
    <property type="term" value="F:lyase activity"/>
    <property type="evidence" value="ECO:0007669"/>
    <property type="project" value="UniProtKB-KW"/>
</dbReference>
<evidence type="ECO:0000256" key="3">
    <source>
        <dbReference type="ARBA" id="ARBA00023239"/>
    </source>
</evidence>
<dbReference type="NCBIfam" id="TIGR00011">
    <property type="entry name" value="YbaK_EbsC"/>
    <property type="match status" value="1"/>
</dbReference>
<dbReference type="Gene3D" id="3.90.960.10">
    <property type="entry name" value="YbaK/aminoacyl-tRNA synthetase-associated domain"/>
    <property type="match status" value="1"/>
</dbReference>
<dbReference type="RefSeq" id="WP_090932041.1">
    <property type="nucleotide sequence ID" value="NZ_FOTS01000001.1"/>
</dbReference>
<dbReference type="CDD" id="cd00002">
    <property type="entry name" value="YbaK_deacylase"/>
    <property type="match status" value="1"/>
</dbReference>
<dbReference type="InterPro" id="IPR004369">
    <property type="entry name" value="Prolyl-tRNA_editing_YbaK/EbsC"/>
</dbReference>
<comment type="similarity">
    <text evidence="1 4">Belongs to the prolyl-tRNA editing family. YbaK/EbsC subfamily.</text>
</comment>
<sequence>MKKTNAARILDGLKISYELREYKVDESDLGAENVAKKIEVPIWQVFKTLVVSGDKTGVIMACIPGNAELKLKALAAISDNKKVEMAPLKDVQKLTGYIRGGVSPLGGKKQYPVYIDNSMIKWPYIAVSAGVRGCQILVSPNDLVFATKGELCEIARDME</sequence>
<evidence type="ECO:0000256" key="1">
    <source>
        <dbReference type="ARBA" id="ARBA00009798"/>
    </source>
</evidence>
<dbReference type="GO" id="GO:0006412">
    <property type="term" value="P:translation"/>
    <property type="evidence" value="ECO:0007669"/>
    <property type="project" value="UniProtKB-KW"/>
</dbReference>
<keyword evidence="7" id="KW-1185">Reference proteome</keyword>
<dbReference type="AlphaFoldDB" id="A0A1I4GT92"/>
<dbReference type="Proteomes" id="UP000199520">
    <property type="component" value="Unassembled WGS sequence"/>
</dbReference>
<accession>A0A1I4GT92</accession>
<dbReference type="GO" id="GO:0002161">
    <property type="term" value="F:aminoacyl-tRNA deacylase activity"/>
    <property type="evidence" value="ECO:0007669"/>
    <property type="project" value="InterPro"/>
</dbReference>
<dbReference type="OrthoDB" id="9809296at2"/>
<reference evidence="7" key="1">
    <citation type="submission" date="2016-10" db="EMBL/GenBank/DDBJ databases">
        <authorList>
            <person name="Varghese N."/>
            <person name="Submissions S."/>
        </authorList>
    </citation>
    <scope>NUCLEOTIDE SEQUENCE [LARGE SCALE GENOMIC DNA]</scope>
    <source>
        <strain evidence="7">DSM 13327</strain>
    </source>
</reference>
<evidence type="ECO:0000313" key="7">
    <source>
        <dbReference type="Proteomes" id="UP000199520"/>
    </source>
</evidence>
<dbReference type="STRING" id="1123291.SAMN04490355_1001197"/>
<dbReference type="EMBL" id="FOTS01000001">
    <property type="protein sequence ID" value="SFL33195.1"/>
    <property type="molecule type" value="Genomic_DNA"/>
</dbReference>
<evidence type="ECO:0000313" key="6">
    <source>
        <dbReference type="EMBL" id="SFL33195.1"/>
    </source>
</evidence>
<dbReference type="EC" id="4.2.-.-" evidence="4"/>
<name>A0A1I4GT92_9FIRM</name>
<feature type="domain" description="YbaK/aminoacyl-tRNA synthetase-associated" evidence="5">
    <location>
        <begin position="31"/>
        <end position="144"/>
    </location>
</feature>
<dbReference type="SUPFAM" id="SSF55826">
    <property type="entry name" value="YbaK/ProRS associated domain"/>
    <property type="match status" value="1"/>
</dbReference>
<evidence type="ECO:0000256" key="4">
    <source>
        <dbReference type="PIRNR" id="PIRNR006181"/>
    </source>
</evidence>
<keyword evidence="3 4" id="KW-0456">Lyase</keyword>
<dbReference type="PIRSF" id="PIRSF006181">
    <property type="entry name" value="EbsC_YbaK"/>
    <property type="match status" value="1"/>
</dbReference>
<dbReference type="InterPro" id="IPR036754">
    <property type="entry name" value="YbaK/aa-tRNA-synt-asso_dom_sf"/>
</dbReference>
<dbReference type="Pfam" id="PF04073">
    <property type="entry name" value="tRNA_edit"/>
    <property type="match status" value="1"/>
</dbReference>
<proteinExistence type="inferred from homology"/>
<dbReference type="PANTHER" id="PTHR30411:SF0">
    <property type="entry name" value="CYS-TRNA(PRO)_CYS-TRNA(CYS) DEACYLASE YBAK"/>
    <property type="match status" value="1"/>
</dbReference>
<dbReference type="PANTHER" id="PTHR30411">
    <property type="entry name" value="CYTOPLASMIC PROTEIN"/>
    <property type="match status" value="1"/>
</dbReference>
<dbReference type="InterPro" id="IPR007214">
    <property type="entry name" value="YbaK/aa-tRNA-synth-assoc-dom"/>
</dbReference>